<evidence type="ECO:0000256" key="7">
    <source>
        <dbReference type="SAM" id="MobiDB-lite"/>
    </source>
</evidence>
<feature type="region of interest" description="Disordered" evidence="7">
    <location>
        <begin position="1"/>
        <end position="20"/>
    </location>
</feature>
<keyword evidence="6" id="KW-0813">Transport</keyword>
<feature type="domain" description="ABC transmembrane type-2" evidence="8">
    <location>
        <begin position="48"/>
        <end position="278"/>
    </location>
</feature>
<dbReference type="Proteomes" id="UP001500037">
    <property type="component" value="Unassembled WGS sequence"/>
</dbReference>
<dbReference type="PANTHER" id="PTHR43229:SF2">
    <property type="entry name" value="NODULATION PROTEIN J"/>
    <property type="match status" value="1"/>
</dbReference>
<keyword evidence="6" id="KW-1003">Cell membrane</keyword>
<comment type="caution">
    <text evidence="9">The sequence shown here is derived from an EMBL/GenBank/DDBJ whole genome shotgun (WGS) entry which is preliminary data.</text>
</comment>
<protein>
    <recommendedName>
        <fullName evidence="6">Transport permease protein</fullName>
    </recommendedName>
</protein>
<dbReference type="InterPro" id="IPR000412">
    <property type="entry name" value="ABC_2_transport"/>
</dbReference>
<feature type="transmembrane region" description="Helical" evidence="6">
    <location>
        <begin position="48"/>
        <end position="68"/>
    </location>
</feature>
<gene>
    <name evidence="9" type="ORF">GCM10009665_17870</name>
</gene>
<evidence type="ECO:0000256" key="4">
    <source>
        <dbReference type="ARBA" id="ARBA00023136"/>
    </source>
</evidence>
<feature type="transmembrane region" description="Helical" evidence="6">
    <location>
        <begin position="165"/>
        <end position="190"/>
    </location>
</feature>
<dbReference type="PANTHER" id="PTHR43229">
    <property type="entry name" value="NODULATION PROTEIN J"/>
    <property type="match status" value="1"/>
</dbReference>
<dbReference type="InterPro" id="IPR047817">
    <property type="entry name" value="ABC2_TM_bact-type"/>
</dbReference>
<feature type="transmembrane region" description="Helical" evidence="6">
    <location>
        <begin position="250"/>
        <end position="272"/>
    </location>
</feature>
<evidence type="ECO:0000256" key="2">
    <source>
        <dbReference type="ARBA" id="ARBA00022692"/>
    </source>
</evidence>
<evidence type="ECO:0000256" key="3">
    <source>
        <dbReference type="ARBA" id="ARBA00022989"/>
    </source>
</evidence>
<proteinExistence type="inferred from homology"/>
<feature type="transmembrane region" description="Helical" evidence="6">
    <location>
        <begin position="83"/>
        <end position="107"/>
    </location>
</feature>
<organism evidence="9 10">
    <name type="scientific">Kitasatospora nipponensis</name>
    <dbReference type="NCBI Taxonomy" id="258049"/>
    <lineage>
        <taxon>Bacteria</taxon>
        <taxon>Bacillati</taxon>
        <taxon>Actinomycetota</taxon>
        <taxon>Actinomycetes</taxon>
        <taxon>Kitasatosporales</taxon>
        <taxon>Streptomycetaceae</taxon>
        <taxon>Kitasatospora</taxon>
    </lineage>
</organism>
<comment type="subcellular location">
    <subcellularLocation>
        <location evidence="6">Cell membrane</location>
        <topology evidence="6">Multi-pass membrane protein</topology>
    </subcellularLocation>
    <subcellularLocation>
        <location evidence="1">Membrane</location>
        <topology evidence="1">Multi-pass membrane protein</topology>
    </subcellularLocation>
</comment>
<dbReference type="InterPro" id="IPR051784">
    <property type="entry name" value="Nod_factor_ABC_transporter"/>
</dbReference>
<dbReference type="PROSITE" id="PS51012">
    <property type="entry name" value="ABC_TM2"/>
    <property type="match status" value="1"/>
</dbReference>
<feature type="transmembrane region" description="Helical" evidence="6">
    <location>
        <begin position="202"/>
        <end position="224"/>
    </location>
</feature>
<keyword evidence="3 6" id="KW-1133">Transmembrane helix</keyword>
<dbReference type="PIRSF" id="PIRSF006648">
    <property type="entry name" value="DrrB"/>
    <property type="match status" value="1"/>
</dbReference>
<feature type="transmembrane region" description="Helical" evidence="6">
    <location>
        <begin position="128"/>
        <end position="153"/>
    </location>
</feature>
<dbReference type="Pfam" id="PF01061">
    <property type="entry name" value="ABC2_membrane"/>
    <property type="match status" value="1"/>
</dbReference>
<sequence>MTTMTRTAAHGTRPAATRTPTTRRAAAVAAQTWYMTARQLKVFLKQPAYLVVTLIQPVVWLFLFGALFRRTADLPGFGGGSYLGYLVPGVIVMTAASANMWAGMGTLEEIERGTLNRFLVTPVSRSALLNANVVSQGLTTALQSLIIIGLGALGGARYQGGALGLLVLVLASSVLGTLFGAFSNALGMLVRDRESIIGFNTFLLLPLTFLSSAFLPTAMMPHWMQRVARFNPMNWALESARAVMRPSPDWWSAGTHGGWLLALAVVAVVLSLRTFRAYQRSV</sequence>
<evidence type="ECO:0000313" key="10">
    <source>
        <dbReference type="Proteomes" id="UP001500037"/>
    </source>
</evidence>
<keyword evidence="10" id="KW-1185">Reference proteome</keyword>
<accession>A0ABN1VYU6</accession>
<reference evidence="9 10" key="1">
    <citation type="journal article" date="2019" name="Int. J. Syst. Evol. Microbiol.">
        <title>The Global Catalogue of Microorganisms (GCM) 10K type strain sequencing project: providing services to taxonomists for standard genome sequencing and annotation.</title>
        <authorList>
            <consortium name="The Broad Institute Genomics Platform"/>
            <consortium name="The Broad Institute Genome Sequencing Center for Infectious Disease"/>
            <person name="Wu L."/>
            <person name="Ma J."/>
        </authorList>
    </citation>
    <scope>NUCLEOTIDE SEQUENCE [LARGE SCALE GENOMIC DNA]</scope>
    <source>
        <strain evidence="9 10">JCM 13004</strain>
    </source>
</reference>
<evidence type="ECO:0000259" key="8">
    <source>
        <dbReference type="PROSITE" id="PS51012"/>
    </source>
</evidence>
<evidence type="ECO:0000313" key="9">
    <source>
        <dbReference type="EMBL" id="GAA1227780.1"/>
    </source>
</evidence>
<keyword evidence="5" id="KW-0046">Antibiotic resistance</keyword>
<dbReference type="InterPro" id="IPR013525">
    <property type="entry name" value="ABC2_TM"/>
</dbReference>
<name>A0ABN1VYU6_9ACTN</name>
<keyword evidence="2 6" id="KW-0812">Transmembrane</keyword>
<keyword evidence="4 6" id="KW-0472">Membrane</keyword>
<evidence type="ECO:0000256" key="6">
    <source>
        <dbReference type="RuleBase" id="RU361157"/>
    </source>
</evidence>
<dbReference type="EMBL" id="BAAALF010000020">
    <property type="protein sequence ID" value="GAA1227780.1"/>
    <property type="molecule type" value="Genomic_DNA"/>
</dbReference>
<comment type="similarity">
    <text evidence="6">Belongs to the ABC-2 integral membrane protein family.</text>
</comment>
<evidence type="ECO:0000256" key="1">
    <source>
        <dbReference type="ARBA" id="ARBA00004141"/>
    </source>
</evidence>
<evidence type="ECO:0000256" key="5">
    <source>
        <dbReference type="ARBA" id="ARBA00023251"/>
    </source>
</evidence>